<evidence type="ECO:0000313" key="5">
    <source>
        <dbReference type="EMBL" id="TEA27769.1"/>
    </source>
</evidence>
<name>A0AB94IE77_9GAMM</name>
<dbReference type="NCBIfam" id="TIGR03421">
    <property type="entry name" value="FeS_CyaY"/>
    <property type="match status" value="1"/>
</dbReference>
<protein>
    <recommendedName>
        <fullName evidence="4">Iron-sulfur cluster assembly protein CyaY</fullName>
    </recommendedName>
</protein>
<comment type="function">
    <text evidence="4">Involved in iron-sulfur (Fe-S) cluster assembly. May act as a regulator of Fe-S biogenesis.</text>
</comment>
<evidence type="ECO:0000256" key="1">
    <source>
        <dbReference type="ARBA" id="ARBA00008183"/>
    </source>
</evidence>
<reference evidence="5 6" key="1">
    <citation type="journal article" date="2014" name="Appl. Environ. Microbiol.">
        <title>Genomic features of a bumble bee symbiont reflect its host environment.</title>
        <authorList>
            <person name="Martinson V.G."/>
            <person name="Magoc T."/>
            <person name="Koch H."/>
            <person name="Salzberg S.L."/>
            <person name="Moran N.A."/>
        </authorList>
    </citation>
    <scope>NUCLEOTIDE SEQUENCE [LARGE SCALE GENOMIC DNA]</scope>
    <source>
        <strain evidence="5 6">Bimp</strain>
    </source>
</reference>
<dbReference type="GO" id="GO:0008199">
    <property type="term" value="F:ferric iron binding"/>
    <property type="evidence" value="ECO:0007669"/>
    <property type="project" value="InterPro"/>
</dbReference>
<dbReference type="PROSITE" id="PS50810">
    <property type="entry name" value="FRATAXIN_2"/>
    <property type="match status" value="1"/>
</dbReference>
<dbReference type="GO" id="GO:0008198">
    <property type="term" value="F:ferrous iron binding"/>
    <property type="evidence" value="ECO:0007669"/>
    <property type="project" value="TreeGrafter"/>
</dbReference>
<keyword evidence="3 4" id="KW-0408">Iron</keyword>
<dbReference type="GO" id="GO:0016226">
    <property type="term" value="P:iron-sulfur cluster assembly"/>
    <property type="evidence" value="ECO:0007669"/>
    <property type="project" value="UniProtKB-UniRule"/>
</dbReference>
<dbReference type="PROSITE" id="PS01344">
    <property type="entry name" value="FRATAXIN_1"/>
    <property type="match status" value="1"/>
</dbReference>
<evidence type="ECO:0000313" key="6">
    <source>
        <dbReference type="Proteomes" id="UP000506160"/>
    </source>
</evidence>
<dbReference type="InterPro" id="IPR036524">
    <property type="entry name" value="Frataxin/CyaY_sf"/>
</dbReference>
<keyword evidence="6" id="KW-1185">Reference proteome</keyword>
<dbReference type="SUPFAM" id="SSF55387">
    <property type="entry name" value="Frataxin/Nqo15-like"/>
    <property type="match status" value="1"/>
</dbReference>
<dbReference type="InterPro" id="IPR047584">
    <property type="entry name" value="CyaY"/>
</dbReference>
<dbReference type="GO" id="GO:0005829">
    <property type="term" value="C:cytosol"/>
    <property type="evidence" value="ECO:0007669"/>
    <property type="project" value="TreeGrafter"/>
</dbReference>
<proteinExistence type="inferred from homology"/>
<evidence type="ECO:0000256" key="2">
    <source>
        <dbReference type="ARBA" id="ARBA00022723"/>
    </source>
</evidence>
<dbReference type="Proteomes" id="UP000506160">
    <property type="component" value="Unassembled WGS sequence"/>
</dbReference>
<dbReference type="Gene3D" id="3.30.920.10">
    <property type="entry name" value="Frataxin/CyaY"/>
    <property type="match status" value="1"/>
</dbReference>
<dbReference type="HAMAP" id="MF_00142">
    <property type="entry name" value="CyaY"/>
    <property type="match status" value="1"/>
</dbReference>
<dbReference type="PANTHER" id="PTHR16821">
    <property type="entry name" value="FRATAXIN"/>
    <property type="match status" value="1"/>
</dbReference>
<evidence type="ECO:0000256" key="3">
    <source>
        <dbReference type="ARBA" id="ARBA00023004"/>
    </source>
</evidence>
<accession>A0AB94IE77</accession>
<dbReference type="RefSeq" id="WP_024495534.1">
    <property type="nucleotide sequence ID" value="NZ_AWGA01000019.1"/>
</dbReference>
<dbReference type="Pfam" id="PF01491">
    <property type="entry name" value="Frataxin_Cyay"/>
    <property type="match status" value="1"/>
</dbReference>
<dbReference type="AlphaFoldDB" id="A0AB94IE77"/>
<dbReference type="InterPro" id="IPR002908">
    <property type="entry name" value="Frataxin/CyaY"/>
</dbReference>
<dbReference type="InterPro" id="IPR020895">
    <property type="entry name" value="Frataxin_CS"/>
</dbReference>
<dbReference type="SMART" id="SM01219">
    <property type="entry name" value="Frataxin_Cyay"/>
    <property type="match status" value="1"/>
</dbReference>
<dbReference type="PANTHER" id="PTHR16821:SF2">
    <property type="entry name" value="FRATAXIN, MITOCHONDRIAL"/>
    <property type="match status" value="1"/>
</dbReference>
<dbReference type="EMBL" id="AWGA01000019">
    <property type="protein sequence ID" value="TEA27769.1"/>
    <property type="molecule type" value="Genomic_DNA"/>
</dbReference>
<evidence type="ECO:0000256" key="4">
    <source>
        <dbReference type="HAMAP-Rule" id="MF_00142"/>
    </source>
</evidence>
<comment type="caution">
    <text evidence="5">The sequence shown here is derived from an EMBL/GenBank/DDBJ whole genome shotgun (WGS) entry which is preliminary data.</text>
</comment>
<sequence>MDSKQFQQLSEQIMHDIEQFIDQDMVLNDSDIDYEIHGNVMTITLENRHKIIINKQEPLRQIWMATRRQGYHFNYQQSHWYCDRSGQEFFTILKNALVDLA</sequence>
<keyword evidence="2 4" id="KW-0479">Metal-binding</keyword>
<organism evidence="5 6">
    <name type="scientific">Candidatus Schmidhempelia bombi str. Bimp</name>
    <dbReference type="NCBI Taxonomy" id="1387197"/>
    <lineage>
        <taxon>Bacteria</taxon>
        <taxon>Pseudomonadati</taxon>
        <taxon>Pseudomonadota</taxon>
        <taxon>Gammaproteobacteria</taxon>
        <taxon>Orbales</taxon>
        <taxon>Orbaceae</taxon>
        <taxon>Candidatus Schmidhempelia</taxon>
    </lineage>
</organism>
<gene>
    <name evidence="4 5" type="primary">cyaY</name>
    <name evidence="5" type="ORF">O970_02090</name>
</gene>
<comment type="similarity">
    <text evidence="1 4">Belongs to the frataxin family.</text>
</comment>